<reference evidence="2 3" key="1">
    <citation type="journal article" date="2021" name="Sci. Rep.">
        <title>The distribution of antibiotic resistance genes in chicken gut microbiota commensals.</title>
        <authorList>
            <person name="Juricova H."/>
            <person name="Matiasovicova J."/>
            <person name="Kubasova T."/>
            <person name="Cejkova D."/>
            <person name="Rychlik I."/>
        </authorList>
    </citation>
    <scope>NUCLEOTIDE SEQUENCE [LARGE SCALE GENOMIC DNA]</scope>
    <source>
        <strain evidence="2 3">An411</strain>
    </source>
</reference>
<keyword evidence="2" id="KW-0670">Pyruvate</keyword>
<proteinExistence type="predicted"/>
<dbReference type="EMBL" id="JACSNX010000017">
    <property type="protein sequence ID" value="MBM6851807.1"/>
    <property type="molecule type" value="Genomic_DNA"/>
</dbReference>
<evidence type="ECO:0000313" key="3">
    <source>
        <dbReference type="Proteomes" id="UP000719500"/>
    </source>
</evidence>
<evidence type="ECO:0000313" key="2">
    <source>
        <dbReference type="EMBL" id="MBM6851807.1"/>
    </source>
</evidence>
<protein>
    <submittedName>
        <fullName evidence="2">Pyruvate ferredoxin oxidoreductase</fullName>
    </submittedName>
</protein>
<dbReference type="PANTHER" id="PTHR42897:SF2">
    <property type="entry name" value="PYRUVATE SYNTHASE SUBUNIT PORB"/>
    <property type="match status" value="1"/>
</dbReference>
<keyword evidence="3" id="KW-1185">Reference proteome</keyword>
<name>A0ABS2FVZ0_9FIRM</name>
<dbReference type="InterPro" id="IPR029061">
    <property type="entry name" value="THDP-binding"/>
</dbReference>
<dbReference type="InterPro" id="IPR051479">
    <property type="entry name" value="PorB-like"/>
</dbReference>
<dbReference type="Proteomes" id="UP000719500">
    <property type="component" value="Unassembled WGS sequence"/>
</dbReference>
<feature type="non-terminal residue" evidence="2">
    <location>
        <position position="1"/>
    </location>
</feature>
<sequence>YILSYKPRNKLPVEEYLKMQGRFAHMFKPGNEWMIEEVQKEVDRNWEELLKLCEL</sequence>
<dbReference type="PANTHER" id="PTHR42897">
    <property type="entry name" value="PYRUVATE SYNTHASE SUBUNIT PORB"/>
    <property type="match status" value="1"/>
</dbReference>
<keyword evidence="1" id="KW-0560">Oxidoreductase</keyword>
<gene>
    <name evidence="2" type="ORF">H9X91_10220</name>
</gene>
<dbReference type="Gene3D" id="3.40.50.970">
    <property type="match status" value="1"/>
</dbReference>
<comment type="caution">
    <text evidence="2">The sequence shown here is derived from an EMBL/GenBank/DDBJ whole genome shotgun (WGS) entry which is preliminary data.</text>
</comment>
<accession>A0ABS2FVZ0</accession>
<dbReference type="SUPFAM" id="SSF52518">
    <property type="entry name" value="Thiamin diphosphate-binding fold (THDP-binding)"/>
    <property type="match status" value="1"/>
</dbReference>
<evidence type="ECO:0000256" key="1">
    <source>
        <dbReference type="ARBA" id="ARBA00023002"/>
    </source>
</evidence>
<organism evidence="2 3">
    <name type="scientific">Oscillibacter valericigenes</name>
    <dbReference type="NCBI Taxonomy" id="351091"/>
    <lineage>
        <taxon>Bacteria</taxon>
        <taxon>Bacillati</taxon>
        <taxon>Bacillota</taxon>
        <taxon>Clostridia</taxon>
        <taxon>Eubacteriales</taxon>
        <taxon>Oscillospiraceae</taxon>
        <taxon>Oscillibacter</taxon>
    </lineage>
</organism>